<evidence type="ECO:0000256" key="2">
    <source>
        <dbReference type="ARBA" id="ARBA00022746"/>
    </source>
</evidence>
<evidence type="ECO:0000256" key="3">
    <source>
        <dbReference type="ARBA" id="ARBA00023002"/>
    </source>
</evidence>
<keyword evidence="8" id="KW-1185">Reference proteome</keyword>
<gene>
    <name evidence="7" type="primary">crtI</name>
    <name evidence="7" type="ORF">IDH45_05195</name>
</gene>
<dbReference type="SUPFAM" id="SSF51905">
    <property type="entry name" value="FAD/NAD(P)-binding domain"/>
    <property type="match status" value="1"/>
</dbReference>
<dbReference type="EMBL" id="JACXJA010000005">
    <property type="protein sequence ID" value="MBD2861386.1"/>
    <property type="molecule type" value="Genomic_DNA"/>
</dbReference>
<dbReference type="AlphaFoldDB" id="A0A927C8D7"/>
<keyword evidence="3 5" id="KW-0560">Oxidoreductase</keyword>
<evidence type="ECO:0000256" key="5">
    <source>
        <dbReference type="RuleBase" id="RU362075"/>
    </source>
</evidence>
<name>A0A927C8D7_9BACL</name>
<dbReference type="GO" id="GO:0016491">
    <property type="term" value="F:oxidoreductase activity"/>
    <property type="evidence" value="ECO:0007669"/>
    <property type="project" value="UniProtKB-KW"/>
</dbReference>
<dbReference type="InterPro" id="IPR002937">
    <property type="entry name" value="Amino_oxidase"/>
</dbReference>
<comment type="pathway">
    <text evidence="1 5">Carotenoid biosynthesis.</text>
</comment>
<evidence type="ECO:0000313" key="8">
    <source>
        <dbReference type="Proteomes" id="UP000639396"/>
    </source>
</evidence>
<evidence type="ECO:0000259" key="6">
    <source>
        <dbReference type="Pfam" id="PF01593"/>
    </source>
</evidence>
<comment type="similarity">
    <text evidence="4">Belongs to the carotenoid/retinoid oxidoreductase family. CrtN subfamily.</text>
</comment>
<evidence type="ECO:0000256" key="4">
    <source>
        <dbReference type="ARBA" id="ARBA00038322"/>
    </source>
</evidence>
<comment type="caution">
    <text evidence="7">The sequence shown here is derived from an EMBL/GenBank/DDBJ whole genome shotgun (WGS) entry which is preliminary data.</text>
</comment>
<protein>
    <submittedName>
        <fullName evidence="7">Phytoene desaturase</fullName>
    </submittedName>
</protein>
<feature type="domain" description="Amine oxidase" evidence="6">
    <location>
        <begin position="10"/>
        <end position="468"/>
    </location>
</feature>
<reference evidence="7" key="1">
    <citation type="submission" date="2020-09" db="EMBL/GenBank/DDBJ databases">
        <title>A novel bacterium of genus Paenibacillus, isolated from South China Sea.</title>
        <authorList>
            <person name="Huang H."/>
            <person name="Mo K."/>
            <person name="Hu Y."/>
        </authorList>
    </citation>
    <scope>NUCLEOTIDE SEQUENCE</scope>
    <source>
        <strain evidence="7">IB182363</strain>
    </source>
</reference>
<dbReference type="NCBIfam" id="TIGR02734">
    <property type="entry name" value="crtI_fam"/>
    <property type="match status" value="1"/>
</dbReference>
<proteinExistence type="inferred from homology"/>
<evidence type="ECO:0000256" key="1">
    <source>
        <dbReference type="ARBA" id="ARBA00004829"/>
    </source>
</evidence>
<sequence>MNVGIVGGGIGGLTLALLLSQRGIAVTIYEKAGKLGGRLAFRRLEDGCRIDEGPTIVLLPEMLLSVLEEGGLDRSEVPLLECSPMYRIYYGDGTVLNKWRNTGRQLEELQSFAPGSERGFLKYMSDMNRAFSIGERQILNRRLLRKRHLLHSDTLRMLAAVKAYKSARSLAADYFTNDKLVDAFSLQTLYIGGSPSATPSLYSFVSYAEHAFGVWYMPGGYATLVEKLERILRSRGVRIKLNSEVNRLEIGEGRCSGVKLSDGSVVPHDQVIFNGDFPHLSRLLPGGAKPSKRAAFVPSSGCLLLYATAAKRWTRLAGHQFFLPATPLSDHWRLIFEQRKVPANPSFYVFSPTALEPEAAPEGHSVLYFLVPVPTGSTMDWQKEKQAIVDYVLSETERRAAPGLTASIRHLVVKTPEDAEAEGLFGGGSFGIAPTWLQSGPFRPQQKPYPIEGLHALGASVHPGGGVPIVMHGAKLLCDQLMKERSRWNA</sequence>
<dbReference type="Pfam" id="PF01593">
    <property type="entry name" value="Amino_oxidase"/>
    <property type="match status" value="1"/>
</dbReference>
<organism evidence="7 8">
    <name type="scientific">Paenibacillus oceani</name>
    <dbReference type="NCBI Taxonomy" id="2772510"/>
    <lineage>
        <taxon>Bacteria</taxon>
        <taxon>Bacillati</taxon>
        <taxon>Bacillota</taxon>
        <taxon>Bacilli</taxon>
        <taxon>Bacillales</taxon>
        <taxon>Paenibacillaceae</taxon>
        <taxon>Paenibacillus</taxon>
    </lineage>
</organism>
<keyword evidence="2 5" id="KW-0125">Carotenoid biosynthesis</keyword>
<dbReference type="InterPro" id="IPR036188">
    <property type="entry name" value="FAD/NAD-bd_sf"/>
</dbReference>
<dbReference type="InterPro" id="IPR014105">
    <property type="entry name" value="Carotenoid/retinoid_OxRdtase"/>
</dbReference>
<evidence type="ECO:0000313" key="7">
    <source>
        <dbReference type="EMBL" id="MBD2861386.1"/>
    </source>
</evidence>
<dbReference type="Gene3D" id="3.50.50.60">
    <property type="entry name" value="FAD/NAD(P)-binding domain"/>
    <property type="match status" value="2"/>
</dbReference>
<dbReference type="PANTHER" id="PTHR43734">
    <property type="entry name" value="PHYTOENE DESATURASE"/>
    <property type="match status" value="1"/>
</dbReference>
<dbReference type="GO" id="GO:0016117">
    <property type="term" value="P:carotenoid biosynthetic process"/>
    <property type="evidence" value="ECO:0007669"/>
    <property type="project" value="UniProtKB-KW"/>
</dbReference>
<dbReference type="RefSeq" id="WP_190925333.1">
    <property type="nucleotide sequence ID" value="NZ_JACXJA010000005.1"/>
</dbReference>
<dbReference type="PANTHER" id="PTHR43734:SF1">
    <property type="entry name" value="PHYTOENE DESATURASE"/>
    <property type="match status" value="1"/>
</dbReference>
<dbReference type="Proteomes" id="UP000639396">
    <property type="component" value="Unassembled WGS sequence"/>
</dbReference>
<accession>A0A927C8D7</accession>